<protein>
    <submittedName>
        <fullName evidence="10">Muconate cycloisomerase 1</fullName>
        <ecNumber evidence="10">5.5.1.1</ecNumber>
    </submittedName>
</protein>
<dbReference type="InterPro" id="IPR013341">
    <property type="entry name" value="Mandelate_racemase_N_dom"/>
</dbReference>
<evidence type="ECO:0000259" key="9">
    <source>
        <dbReference type="SMART" id="SM00922"/>
    </source>
</evidence>
<feature type="active site" description="Proton donor" evidence="8">
    <location>
        <position position="356"/>
    </location>
</feature>
<keyword evidence="7 10" id="KW-0413">Isomerase</keyword>
<dbReference type="PROSITE" id="PS00908">
    <property type="entry name" value="MR_MLE_1"/>
    <property type="match status" value="1"/>
</dbReference>
<dbReference type="SUPFAM" id="SSF51604">
    <property type="entry name" value="Enolase C-terminal domain-like"/>
    <property type="match status" value="1"/>
</dbReference>
<gene>
    <name evidence="10" type="primary">catB</name>
    <name evidence="10" type="ORF">NCTC13098_03821</name>
</gene>
<evidence type="ECO:0000256" key="6">
    <source>
        <dbReference type="ARBA" id="ARBA00023211"/>
    </source>
</evidence>
<evidence type="ECO:0000256" key="2">
    <source>
        <dbReference type="ARBA" id="ARBA00005211"/>
    </source>
</evidence>
<evidence type="ECO:0000256" key="7">
    <source>
        <dbReference type="ARBA" id="ARBA00023235"/>
    </source>
</evidence>
<dbReference type="Pfam" id="PF13378">
    <property type="entry name" value="MR_MLE_C"/>
    <property type="match status" value="1"/>
</dbReference>
<dbReference type="Pfam" id="PF02746">
    <property type="entry name" value="MR_MLE_N"/>
    <property type="match status" value="1"/>
</dbReference>
<name>A0A3P8KLB9_RAOTE</name>
<dbReference type="InterPro" id="IPR029065">
    <property type="entry name" value="Enolase_C-like"/>
</dbReference>
<dbReference type="PANTHER" id="PTHR48073">
    <property type="entry name" value="O-SUCCINYLBENZOATE SYNTHASE-RELATED"/>
    <property type="match status" value="1"/>
</dbReference>
<sequence>MQPPRLATLPGPQRALRERSRVRLFHDWEQKMTATVERIESWLVDVPTIRPHKLSMATMGCQTLVIIRLTRSDGICGIGEATTIGGLSYGVESPEAIVSAITHYLTPLLKGQPAGNLNALTERMNGAIKGNTFAKSAIETALLDAQGKALGLPVSALLGGALQTSLPVLWTLASGDTAKDIAEGERLLSERRHQAFKLKIGARELATDLRHTRAIVEALGDRASIRVDVNQAWDATAAARGCRELAAMGVDLIEQPVSAQDNAALVRLSHRVETAILADEAVATHYDGYRLAQQGFSGAYALKIAKAGGPASVLALARVAQAAGIGLYGGTMLEGSVGTVASLHAWSTLPLQWGTEMFGPLLLKDDIISVPLTFAEGQVVLPQTPGLGVELDEDKLQFYTRKA</sequence>
<dbReference type="InterPro" id="IPR013370">
    <property type="entry name" value="Chloromuconate_cycloisomerase"/>
</dbReference>
<dbReference type="InterPro" id="IPR036849">
    <property type="entry name" value="Enolase-like_C_sf"/>
</dbReference>
<evidence type="ECO:0000313" key="10">
    <source>
        <dbReference type="EMBL" id="VDR27451.1"/>
    </source>
</evidence>
<dbReference type="PROSITE" id="PS00909">
    <property type="entry name" value="MR_MLE_2"/>
    <property type="match status" value="1"/>
</dbReference>
<dbReference type="SFLD" id="SFLDG00180">
    <property type="entry name" value="muconate_cycloisomerase"/>
    <property type="match status" value="1"/>
</dbReference>
<comment type="cofactor">
    <cofactor evidence="1">
        <name>Mn(2+)</name>
        <dbReference type="ChEBI" id="CHEBI:29035"/>
    </cofactor>
</comment>
<dbReference type="KEGG" id="rtg:NCTC13098_03821"/>
<dbReference type="EMBL" id="LR131271">
    <property type="protein sequence ID" value="VDR27451.1"/>
    <property type="molecule type" value="Genomic_DNA"/>
</dbReference>
<dbReference type="SFLD" id="SFLDS00001">
    <property type="entry name" value="Enolase"/>
    <property type="match status" value="1"/>
</dbReference>
<dbReference type="GO" id="GO:0016854">
    <property type="term" value="F:racemase and epimerase activity"/>
    <property type="evidence" value="ECO:0007669"/>
    <property type="project" value="UniProtKB-ARBA"/>
</dbReference>
<evidence type="ECO:0000256" key="8">
    <source>
        <dbReference type="PIRSR" id="PIRSR613370-1"/>
    </source>
</evidence>
<dbReference type="GO" id="GO:0018850">
    <property type="term" value="F:chloromuconate cycloisomerase activity"/>
    <property type="evidence" value="ECO:0007669"/>
    <property type="project" value="InterPro"/>
</dbReference>
<dbReference type="SMART" id="SM00922">
    <property type="entry name" value="MR_MLE"/>
    <property type="match status" value="1"/>
</dbReference>
<dbReference type="CDD" id="cd03318">
    <property type="entry name" value="MLE"/>
    <property type="match status" value="1"/>
</dbReference>
<accession>A0A3P8KLB9</accession>
<dbReference type="Proteomes" id="UP000274346">
    <property type="component" value="Chromosome"/>
</dbReference>
<dbReference type="InterPro" id="IPR029017">
    <property type="entry name" value="Enolase-like_N"/>
</dbReference>
<dbReference type="Gene3D" id="3.20.20.120">
    <property type="entry name" value="Enolase-like C-terminal domain"/>
    <property type="match status" value="1"/>
</dbReference>
<comment type="similarity">
    <text evidence="3">Belongs to the mandelate racemase/muconate lactonizing enzyme family.</text>
</comment>
<evidence type="ECO:0000256" key="4">
    <source>
        <dbReference type="ARBA" id="ARBA00022723"/>
    </source>
</evidence>
<feature type="domain" description="Mandelate racemase/muconate lactonizing enzyme C-terminal" evidence="9">
    <location>
        <begin position="178"/>
        <end position="275"/>
    </location>
</feature>
<keyword evidence="5" id="KW-0058">Aromatic hydrocarbons catabolism</keyword>
<dbReference type="GO" id="GO:0009063">
    <property type="term" value="P:amino acid catabolic process"/>
    <property type="evidence" value="ECO:0007669"/>
    <property type="project" value="InterPro"/>
</dbReference>
<dbReference type="AlphaFoldDB" id="A0A3P8KLB9"/>
<evidence type="ECO:0000313" key="11">
    <source>
        <dbReference type="Proteomes" id="UP000274346"/>
    </source>
</evidence>
<dbReference type="GO" id="GO:0006518">
    <property type="term" value="P:peptide metabolic process"/>
    <property type="evidence" value="ECO:0007669"/>
    <property type="project" value="UniProtKB-ARBA"/>
</dbReference>
<dbReference type="Gene3D" id="3.30.390.10">
    <property type="entry name" value="Enolase-like, N-terminal domain"/>
    <property type="match status" value="1"/>
</dbReference>
<dbReference type="NCBIfam" id="TIGR02534">
    <property type="entry name" value="mucon_cyclo"/>
    <property type="match status" value="1"/>
</dbReference>
<dbReference type="PANTHER" id="PTHR48073:SF2">
    <property type="entry name" value="O-SUCCINYLBENZOATE SYNTHASE"/>
    <property type="match status" value="1"/>
</dbReference>
<evidence type="ECO:0000256" key="3">
    <source>
        <dbReference type="ARBA" id="ARBA00008031"/>
    </source>
</evidence>
<dbReference type="InterPro" id="IPR013342">
    <property type="entry name" value="Mandelate_racemase_C"/>
</dbReference>
<keyword evidence="6" id="KW-0464">Manganese</keyword>
<proteinExistence type="inferred from homology"/>
<organism evidence="10 11">
    <name type="scientific">Raoultella terrigena</name>
    <name type="common">Klebsiella terrigena</name>
    <dbReference type="NCBI Taxonomy" id="577"/>
    <lineage>
        <taxon>Bacteria</taxon>
        <taxon>Pseudomonadati</taxon>
        <taxon>Pseudomonadota</taxon>
        <taxon>Gammaproteobacteria</taxon>
        <taxon>Enterobacterales</taxon>
        <taxon>Enterobacteriaceae</taxon>
        <taxon>Klebsiella/Raoultella group</taxon>
        <taxon>Raoultella</taxon>
    </lineage>
</organism>
<dbReference type="GO" id="GO:0030145">
    <property type="term" value="F:manganese ion binding"/>
    <property type="evidence" value="ECO:0007669"/>
    <property type="project" value="InterPro"/>
</dbReference>
<evidence type="ECO:0000256" key="5">
    <source>
        <dbReference type="ARBA" id="ARBA00022797"/>
    </source>
</evidence>
<dbReference type="SUPFAM" id="SSF54826">
    <property type="entry name" value="Enolase N-terminal domain-like"/>
    <property type="match status" value="1"/>
</dbReference>
<keyword evidence="4" id="KW-0479">Metal-binding</keyword>
<evidence type="ECO:0000256" key="1">
    <source>
        <dbReference type="ARBA" id="ARBA00001936"/>
    </source>
</evidence>
<dbReference type="EC" id="5.5.1.1" evidence="10"/>
<dbReference type="SFLD" id="SFLDG01258">
    <property type="entry name" value="(chloro)muconate_cycloisomeras"/>
    <property type="match status" value="1"/>
</dbReference>
<feature type="active site" description="Proton acceptor" evidence="8">
    <location>
        <position position="199"/>
    </location>
</feature>
<reference evidence="10 11" key="1">
    <citation type="submission" date="2018-12" db="EMBL/GenBank/DDBJ databases">
        <authorList>
            <consortium name="Pathogen Informatics"/>
        </authorList>
    </citation>
    <scope>NUCLEOTIDE SEQUENCE [LARGE SCALE GENOMIC DNA]</scope>
    <source>
        <strain evidence="10 11">NCTC13098</strain>
    </source>
</reference>
<dbReference type="InterPro" id="IPR018110">
    <property type="entry name" value="Mandel_Rmase/mucon_lact_enz_CS"/>
</dbReference>
<dbReference type="GO" id="GO:0018849">
    <property type="term" value="F:muconate cycloisomerase activity"/>
    <property type="evidence" value="ECO:0007669"/>
    <property type="project" value="UniProtKB-EC"/>
</dbReference>
<comment type="pathway">
    <text evidence="2">Aromatic compound metabolism.</text>
</comment>